<evidence type="ECO:0000259" key="1">
    <source>
        <dbReference type="Pfam" id="PF07179"/>
    </source>
</evidence>
<protein>
    <recommendedName>
        <fullName evidence="1">SseB protein N-terminal domain-containing protein</fullName>
    </recommendedName>
</protein>
<proteinExistence type="predicted"/>
<dbReference type="AlphaFoldDB" id="A0A255DAD0"/>
<comment type="caution">
    <text evidence="2">The sequence shown here is derived from an EMBL/GenBank/DDBJ whole genome shotgun (WGS) entry which is preliminary data.</text>
</comment>
<reference evidence="2 3" key="1">
    <citation type="submission" date="2017-07" db="EMBL/GenBank/DDBJ databases">
        <title>The new phylogeny of genus Mycobacterium.</title>
        <authorList>
            <person name="Tortoli E."/>
            <person name="Trovato A."/>
            <person name="Cirillo D.M."/>
        </authorList>
    </citation>
    <scope>NUCLEOTIDE SEQUENCE [LARGE SCALE GENOMIC DNA]</scope>
    <source>
        <strain evidence="2 3">ATCC 33027</strain>
    </source>
</reference>
<accession>A0A255DAD0</accession>
<evidence type="ECO:0000313" key="3">
    <source>
        <dbReference type="Proteomes" id="UP000216063"/>
    </source>
</evidence>
<keyword evidence="3" id="KW-1185">Reference proteome</keyword>
<dbReference type="OrthoDB" id="5116169at2"/>
<dbReference type="Proteomes" id="UP000216063">
    <property type="component" value="Unassembled WGS sequence"/>
</dbReference>
<organism evidence="2 3">
    <name type="scientific">Mycolicibacterium sphagni</name>
    <dbReference type="NCBI Taxonomy" id="1786"/>
    <lineage>
        <taxon>Bacteria</taxon>
        <taxon>Bacillati</taxon>
        <taxon>Actinomycetota</taxon>
        <taxon>Actinomycetes</taxon>
        <taxon>Mycobacteriales</taxon>
        <taxon>Mycobacteriaceae</taxon>
        <taxon>Mycolicibacterium</taxon>
    </lineage>
</organism>
<sequence>MDPVDNTVVRKAVAAFAAQPSQQGALEVLRSCMFGTLLLDTTGSDMPTATGFAAGSRLQIRRGTGPDGRAALLAFTRNEEIARLYPTGTATLSMVNPSTGVLEFAKSQQSAWLYIDPAGPTCALSASEIDFALRNPNNEPLKSATVDLAAGRIDRRAVLDLLNQEGPLLLGVDETSEPGKMRFRATAMPDGSPGLFAFTSAPEVVAYNPADAVMASTTSKVLEIVRNDGYGGLVVNPSGPFVAVTLAELNA</sequence>
<name>A0A255DAD0_9MYCO</name>
<gene>
    <name evidence="2" type="ORF">CG716_29345</name>
</gene>
<dbReference type="InterPro" id="IPR009839">
    <property type="entry name" value="SseB_N"/>
</dbReference>
<dbReference type="EMBL" id="NOZR01000055">
    <property type="protein sequence ID" value="OYN74195.1"/>
    <property type="molecule type" value="Genomic_DNA"/>
</dbReference>
<dbReference type="Pfam" id="PF07179">
    <property type="entry name" value="SseB"/>
    <property type="match status" value="2"/>
</dbReference>
<evidence type="ECO:0000313" key="2">
    <source>
        <dbReference type="EMBL" id="OYN74195.1"/>
    </source>
</evidence>
<feature type="domain" description="SseB protein N-terminal" evidence="1">
    <location>
        <begin position="144"/>
        <end position="241"/>
    </location>
</feature>
<feature type="domain" description="SseB protein N-terminal" evidence="1">
    <location>
        <begin position="10"/>
        <end position="129"/>
    </location>
</feature>